<dbReference type="AlphaFoldDB" id="A0A195DAN5"/>
<feature type="compositionally biased region" description="Basic residues" evidence="1">
    <location>
        <begin position="68"/>
        <end position="77"/>
    </location>
</feature>
<name>A0A195DAN5_9HYME</name>
<reference evidence="2 3" key="1">
    <citation type="submission" date="2015-09" db="EMBL/GenBank/DDBJ databases">
        <title>Trachymyrmex cornetzi WGS genome.</title>
        <authorList>
            <person name="Nygaard S."/>
            <person name="Hu H."/>
            <person name="Boomsma J."/>
            <person name="Zhang G."/>
        </authorList>
    </citation>
    <scope>NUCLEOTIDE SEQUENCE [LARGE SCALE GENOMIC DNA]</scope>
    <source>
        <strain evidence="2">Tcor2-1</strain>
        <tissue evidence="2">Whole body</tissue>
    </source>
</reference>
<sequence length="144" mass="15730">MESTQAPTSTHRCIRRVKIGERVEREDPDREADRHRAGDTRRRVCAGADLVRGVATGHGGAAPSTRSSVRHGVARGTHCSRRLTRQKWHGGSLGEERARVKPSQEKGAMVKSLGFLARRAPPAVHLFVVLLALAPAYHGVDLCK</sequence>
<evidence type="ECO:0000313" key="2">
    <source>
        <dbReference type="EMBL" id="KYN09948.1"/>
    </source>
</evidence>
<dbReference type="Proteomes" id="UP000078492">
    <property type="component" value="Unassembled WGS sequence"/>
</dbReference>
<protein>
    <submittedName>
        <fullName evidence="2">Uncharacterized protein</fullName>
    </submittedName>
</protein>
<evidence type="ECO:0000256" key="1">
    <source>
        <dbReference type="SAM" id="MobiDB-lite"/>
    </source>
</evidence>
<dbReference type="EMBL" id="KQ981063">
    <property type="protein sequence ID" value="KYN09948.1"/>
    <property type="molecule type" value="Genomic_DNA"/>
</dbReference>
<gene>
    <name evidence="2" type="ORF">ALC57_17945</name>
</gene>
<feature type="region of interest" description="Disordered" evidence="1">
    <location>
        <begin position="20"/>
        <end position="40"/>
    </location>
</feature>
<feature type="compositionally biased region" description="Basic and acidic residues" evidence="1">
    <location>
        <begin position="94"/>
        <end position="104"/>
    </location>
</feature>
<accession>A0A195DAN5</accession>
<evidence type="ECO:0000313" key="3">
    <source>
        <dbReference type="Proteomes" id="UP000078492"/>
    </source>
</evidence>
<feature type="region of interest" description="Disordered" evidence="1">
    <location>
        <begin position="86"/>
        <end position="105"/>
    </location>
</feature>
<feature type="region of interest" description="Disordered" evidence="1">
    <location>
        <begin position="55"/>
        <end position="77"/>
    </location>
</feature>
<keyword evidence="3" id="KW-1185">Reference proteome</keyword>
<organism evidence="2 3">
    <name type="scientific">Trachymyrmex cornetzi</name>
    <dbReference type="NCBI Taxonomy" id="471704"/>
    <lineage>
        <taxon>Eukaryota</taxon>
        <taxon>Metazoa</taxon>
        <taxon>Ecdysozoa</taxon>
        <taxon>Arthropoda</taxon>
        <taxon>Hexapoda</taxon>
        <taxon>Insecta</taxon>
        <taxon>Pterygota</taxon>
        <taxon>Neoptera</taxon>
        <taxon>Endopterygota</taxon>
        <taxon>Hymenoptera</taxon>
        <taxon>Apocrita</taxon>
        <taxon>Aculeata</taxon>
        <taxon>Formicoidea</taxon>
        <taxon>Formicidae</taxon>
        <taxon>Myrmicinae</taxon>
        <taxon>Trachymyrmex</taxon>
    </lineage>
</organism>
<proteinExistence type="predicted"/>